<dbReference type="AlphaFoldDB" id="A0A510Y339"/>
<dbReference type="OrthoDB" id="9783714at2"/>
<organism evidence="9 10">
    <name type="scientific">Marinococcus halophilus</name>
    <dbReference type="NCBI Taxonomy" id="1371"/>
    <lineage>
        <taxon>Bacteria</taxon>
        <taxon>Bacillati</taxon>
        <taxon>Bacillota</taxon>
        <taxon>Bacilli</taxon>
        <taxon>Bacillales</taxon>
        <taxon>Bacillaceae</taxon>
        <taxon>Marinococcus</taxon>
    </lineage>
</organism>
<proteinExistence type="inferred from homology"/>
<accession>A0A510Y339</accession>
<dbReference type="Proteomes" id="UP000321051">
    <property type="component" value="Unassembled WGS sequence"/>
</dbReference>
<sequence length="289" mass="31436">MWDTPYPWLIPLLLVLAAVFLYPILQIVRLSFTDANMIQVGYDYTLESYLRMFTLPGFLPMIGTTAFFVFFSVVFQLFAGFIVALLIVQGEKMNLRGTVVVRTSVLVAWAIPGVVIGVIWGMLYNETDAGIINYALSTIGLGPVSFLSDPTMALLSVTLANIWRGTAFSMILMYAGLKTVSKDVLEAAVIDGASALQRMKNVILPAIAPIILVNLIIISIDTFNTFDMVMALTGGGPGNSTEVIALSIYTAIFREFNLGEGAATAVVLLVVNVVMTLVYLKVLGRRGEE</sequence>
<comment type="similarity">
    <text evidence="7">Belongs to the binding-protein-dependent transport system permease family.</text>
</comment>
<comment type="caution">
    <text evidence="9">The sequence shown here is derived from an EMBL/GenBank/DDBJ whole genome shotgun (WGS) entry which is preliminary data.</text>
</comment>
<evidence type="ECO:0000313" key="9">
    <source>
        <dbReference type="EMBL" id="GEK57748.1"/>
    </source>
</evidence>
<dbReference type="PROSITE" id="PS50928">
    <property type="entry name" value="ABC_TM1"/>
    <property type="match status" value="1"/>
</dbReference>
<keyword evidence="4 7" id="KW-0812">Transmembrane</keyword>
<dbReference type="EMBL" id="BJUN01000002">
    <property type="protein sequence ID" value="GEK57748.1"/>
    <property type="molecule type" value="Genomic_DNA"/>
</dbReference>
<reference evidence="9 10" key="1">
    <citation type="submission" date="2019-07" db="EMBL/GenBank/DDBJ databases">
        <title>Whole genome shotgun sequence of Marinococcus halophilus NBRC 102359.</title>
        <authorList>
            <person name="Hosoyama A."/>
            <person name="Uohara A."/>
            <person name="Ohji S."/>
            <person name="Ichikawa N."/>
        </authorList>
    </citation>
    <scope>NUCLEOTIDE SEQUENCE [LARGE SCALE GENOMIC DNA]</scope>
    <source>
        <strain evidence="9 10">NBRC 102359</strain>
    </source>
</reference>
<feature type="transmembrane region" description="Helical" evidence="7">
    <location>
        <begin position="262"/>
        <end position="280"/>
    </location>
</feature>
<feature type="transmembrane region" description="Helical" evidence="7">
    <location>
        <begin position="202"/>
        <end position="220"/>
    </location>
</feature>
<keyword evidence="2 7" id="KW-0813">Transport</keyword>
<dbReference type="PANTHER" id="PTHR43005">
    <property type="entry name" value="BLR7065 PROTEIN"/>
    <property type="match status" value="1"/>
</dbReference>
<feature type="transmembrane region" description="Helical" evidence="7">
    <location>
        <begin position="58"/>
        <end position="87"/>
    </location>
</feature>
<evidence type="ECO:0000256" key="4">
    <source>
        <dbReference type="ARBA" id="ARBA00022692"/>
    </source>
</evidence>
<feature type="domain" description="ABC transmembrane type-1" evidence="8">
    <location>
        <begin position="62"/>
        <end position="279"/>
    </location>
</feature>
<evidence type="ECO:0000256" key="6">
    <source>
        <dbReference type="ARBA" id="ARBA00023136"/>
    </source>
</evidence>
<feature type="transmembrane region" description="Helical" evidence="7">
    <location>
        <begin position="6"/>
        <end position="25"/>
    </location>
</feature>
<dbReference type="InterPro" id="IPR035906">
    <property type="entry name" value="MetI-like_sf"/>
</dbReference>
<comment type="subcellular location">
    <subcellularLocation>
        <location evidence="1 7">Cell membrane</location>
        <topology evidence="1 7">Multi-pass membrane protein</topology>
    </subcellularLocation>
</comment>
<evidence type="ECO:0000313" key="10">
    <source>
        <dbReference type="Proteomes" id="UP000321051"/>
    </source>
</evidence>
<gene>
    <name evidence="9" type="ORF">MHA01_06530</name>
</gene>
<feature type="transmembrane region" description="Helical" evidence="7">
    <location>
        <begin position="99"/>
        <end position="124"/>
    </location>
</feature>
<evidence type="ECO:0000256" key="3">
    <source>
        <dbReference type="ARBA" id="ARBA00022475"/>
    </source>
</evidence>
<dbReference type="PANTHER" id="PTHR43005:SF1">
    <property type="entry name" value="SPERMIDINE_PUTRESCINE TRANSPORT SYSTEM PERMEASE PROTEIN"/>
    <property type="match status" value="1"/>
</dbReference>
<dbReference type="Gene3D" id="1.10.3720.10">
    <property type="entry name" value="MetI-like"/>
    <property type="match status" value="1"/>
</dbReference>
<dbReference type="CDD" id="cd06261">
    <property type="entry name" value="TM_PBP2"/>
    <property type="match status" value="1"/>
</dbReference>
<keyword evidence="3" id="KW-1003">Cell membrane</keyword>
<evidence type="ECO:0000256" key="5">
    <source>
        <dbReference type="ARBA" id="ARBA00022989"/>
    </source>
</evidence>
<dbReference type="SUPFAM" id="SSF161098">
    <property type="entry name" value="MetI-like"/>
    <property type="match status" value="1"/>
</dbReference>
<evidence type="ECO:0000256" key="7">
    <source>
        <dbReference type="RuleBase" id="RU363032"/>
    </source>
</evidence>
<keyword evidence="5 7" id="KW-1133">Transmembrane helix</keyword>
<dbReference type="STRING" id="1371.GCA_900166605_00420"/>
<dbReference type="InterPro" id="IPR000515">
    <property type="entry name" value="MetI-like"/>
</dbReference>
<name>A0A510Y339_MARHA</name>
<protein>
    <submittedName>
        <fullName evidence="9">ABC transporter permease</fullName>
    </submittedName>
</protein>
<evidence type="ECO:0000256" key="1">
    <source>
        <dbReference type="ARBA" id="ARBA00004651"/>
    </source>
</evidence>
<dbReference type="Pfam" id="PF00528">
    <property type="entry name" value="BPD_transp_1"/>
    <property type="match status" value="1"/>
</dbReference>
<keyword evidence="10" id="KW-1185">Reference proteome</keyword>
<dbReference type="GO" id="GO:0055085">
    <property type="term" value="P:transmembrane transport"/>
    <property type="evidence" value="ECO:0007669"/>
    <property type="project" value="InterPro"/>
</dbReference>
<dbReference type="GO" id="GO:0005886">
    <property type="term" value="C:plasma membrane"/>
    <property type="evidence" value="ECO:0007669"/>
    <property type="project" value="UniProtKB-SubCell"/>
</dbReference>
<evidence type="ECO:0000259" key="8">
    <source>
        <dbReference type="PROSITE" id="PS50928"/>
    </source>
</evidence>
<evidence type="ECO:0000256" key="2">
    <source>
        <dbReference type="ARBA" id="ARBA00022448"/>
    </source>
</evidence>
<keyword evidence="6 7" id="KW-0472">Membrane</keyword>